<proteinExistence type="predicted"/>
<dbReference type="Proteomes" id="UP000069940">
    <property type="component" value="Unassembled WGS sequence"/>
</dbReference>
<reference evidence="1" key="2">
    <citation type="submission" date="2025-05" db="UniProtKB">
        <authorList>
            <consortium name="EnsemblMetazoa"/>
        </authorList>
    </citation>
    <scope>IDENTIFICATION</scope>
    <source>
        <strain evidence="1">Foshan</strain>
    </source>
</reference>
<reference evidence="2" key="1">
    <citation type="journal article" date="2015" name="Proc. Natl. Acad. Sci. U.S.A.">
        <title>Genome sequence of the Asian Tiger mosquito, Aedes albopictus, reveals insights into its biology, genetics, and evolution.</title>
        <authorList>
            <person name="Chen X.G."/>
            <person name="Jiang X."/>
            <person name="Gu J."/>
            <person name="Xu M."/>
            <person name="Wu Y."/>
            <person name="Deng Y."/>
            <person name="Zhang C."/>
            <person name="Bonizzoni M."/>
            <person name="Dermauw W."/>
            <person name="Vontas J."/>
            <person name="Armbruster P."/>
            <person name="Huang X."/>
            <person name="Yang Y."/>
            <person name="Zhang H."/>
            <person name="He W."/>
            <person name="Peng H."/>
            <person name="Liu Y."/>
            <person name="Wu K."/>
            <person name="Chen J."/>
            <person name="Lirakis M."/>
            <person name="Topalis P."/>
            <person name="Van Leeuwen T."/>
            <person name="Hall A.B."/>
            <person name="Jiang X."/>
            <person name="Thorpe C."/>
            <person name="Mueller R.L."/>
            <person name="Sun C."/>
            <person name="Waterhouse R.M."/>
            <person name="Yan G."/>
            <person name="Tu Z.J."/>
            <person name="Fang X."/>
            <person name="James A.A."/>
        </authorList>
    </citation>
    <scope>NUCLEOTIDE SEQUENCE [LARGE SCALE GENOMIC DNA]</scope>
    <source>
        <strain evidence="2">Foshan</strain>
    </source>
</reference>
<dbReference type="Gene3D" id="3.80.10.10">
    <property type="entry name" value="Ribonuclease Inhibitor"/>
    <property type="match status" value="1"/>
</dbReference>
<sequence length="418" mass="48715">MKHVRLCIDSTWDQSIVDCFRNSSRRYRNVFIYLWTNSLSEMNFDMIVEILDLFGGALKRFHSLTRLTEEQLWNVMIRVPDIRELIVTVDASFLKYDRSVPVLKCLQDSSNNVPLELFQPDTKSSTSQYAIKLVEVPRTCGMPSDECHFSVENLRFPMLEALKLTTWGNCAKNDKALRLFFNGVQYLKDVRLDFYVNDLFLDVLTQTCSGIESLELKLRNPNSDTFQQLERLKKLKNLSIFAYSYRQMPLQGKPLLSVKKFSFNLIMEDNEAKIFQGFQQLLPNVDDISIRLERNGNLINACQYFPELRRLTIADDLTRGHMKSANFFKNFGNLGQLEELTLKSIYVQSECMPPIRYLKRLKLQLFVWLTDNDMATLAKLYPQLKYLELFWCAKVSSGAIEEFCLRLPDCVVECVQYG</sequence>
<dbReference type="SUPFAM" id="SSF52047">
    <property type="entry name" value="RNI-like"/>
    <property type="match status" value="1"/>
</dbReference>
<accession>A0ABM1YLT2</accession>
<evidence type="ECO:0000313" key="2">
    <source>
        <dbReference type="Proteomes" id="UP000069940"/>
    </source>
</evidence>
<keyword evidence="2" id="KW-1185">Reference proteome</keyword>
<protein>
    <submittedName>
        <fullName evidence="1">Uncharacterized protein</fullName>
    </submittedName>
</protein>
<name>A0ABM1YLT2_AEDAL</name>
<dbReference type="EnsemblMetazoa" id="AALFPA23_010329.R14402">
    <property type="protein sequence ID" value="AALFPA23_010329.P14402"/>
    <property type="gene ID" value="AALFPA23_010329"/>
</dbReference>
<dbReference type="GeneID" id="134289050"/>
<dbReference type="InterPro" id="IPR032675">
    <property type="entry name" value="LRR_dom_sf"/>
</dbReference>
<dbReference type="RefSeq" id="XP_062711035.1">
    <property type="nucleotide sequence ID" value="XM_062855051.1"/>
</dbReference>
<evidence type="ECO:0000313" key="1">
    <source>
        <dbReference type="EnsemblMetazoa" id="AALFPA23_010329.P14402"/>
    </source>
</evidence>
<organism evidence="1 2">
    <name type="scientific">Aedes albopictus</name>
    <name type="common">Asian tiger mosquito</name>
    <name type="synonym">Stegomyia albopicta</name>
    <dbReference type="NCBI Taxonomy" id="7160"/>
    <lineage>
        <taxon>Eukaryota</taxon>
        <taxon>Metazoa</taxon>
        <taxon>Ecdysozoa</taxon>
        <taxon>Arthropoda</taxon>
        <taxon>Hexapoda</taxon>
        <taxon>Insecta</taxon>
        <taxon>Pterygota</taxon>
        <taxon>Neoptera</taxon>
        <taxon>Endopterygota</taxon>
        <taxon>Diptera</taxon>
        <taxon>Nematocera</taxon>
        <taxon>Culicoidea</taxon>
        <taxon>Culicidae</taxon>
        <taxon>Culicinae</taxon>
        <taxon>Aedini</taxon>
        <taxon>Aedes</taxon>
        <taxon>Stegomyia</taxon>
    </lineage>
</organism>